<dbReference type="PANTHER" id="PTHR12684">
    <property type="entry name" value="PUTATIVE PHOSPHOTRANSFERASE"/>
    <property type="match status" value="1"/>
</dbReference>
<evidence type="ECO:0000313" key="9">
    <source>
        <dbReference type="RefSeq" id="XP_036354581.1"/>
    </source>
</evidence>
<evidence type="ECO:0000256" key="4">
    <source>
        <dbReference type="ARBA" id="ARBA00022679"/>
    </source>
</evidence>
<evidence type="ECO:0000256" key="5">
    <source>
        <dbReference type="ARBA" id="ARBA00023027"/>
    </source>
</evidence>
<feature type="transmembrane region" description="Helical" evidence="7">
    <location>
        <begin position="20"/>
        <end position="42"/>
    </location>
</feature>
<dbReference type="Gene3D" id="1.10.10.970">
    <property type="entry name" value="RNA 2'-phosphotransferase, Tpt1/KptA family, N-terminal domain"/>
    <property type="match status" value="1"/>
</dbReference>
<keyword evidence="5" id="KW-0520">NAD</keyword>
<comment type="function">
    <text evidence="1">Catalyzes the last step of tRNA splicing, the transfer of the splice junction 2'-phosphate from ligated tRNA to NAD to produce ADP-ribose 1''-2'' cyclic phosphate.</text>
</comment>
<dbReference type="AlphaFoldDB" id="A0A7E6EG99"/>
<comment type="catalytic activity">
    <reaction evidence="6">
        <text>2'-phospho-[ligated tRNA] + NAD(+) = mature tRNA + ADP-alpha-D-ribose 1'',2''-cyclic phosphate + nicotinamide</text>
        <dbReference type="Rhea" id="RHEA:23324"/>
        <dbReference type="Rhea" id="RHEA-COMP:11106"/>
        <dbReference type="Rhea" id="RHEA-COMP:11107"/>
        <dbReference type="ChEBI" id="CHEBI:17154"/>
        <dbReference type="ChEBI" id="CHEBI:57540"/>
        <dbReference type="ChEBI" id="CHEBI:76596"/>
        <dbReference type="ChEBI" id="CHEBI:82883"/>
        <dbReference type="ChEBI" id="CHEBI:85027"/>
        <dbReference type="EC" id="2.7.1.160"/>
    </reaction>
</comment>
<dbReference type="Proteomes" id="UP000515154">
    <property type="component" value="Linkage group LG2"/>
</dbReference>
<protein>
    <recommendedName>
        <fullName evidence="3">2'-phosphotransferase</fullName>
        <ecNumber evidence="3">2.7.1.160</ecNumber>
    </recommendedName>
</protein>
<dbReference type="InterPro" id="IPR042080">
    <property type="entry name" value="RNA_2'-PTrans_N"/>
</dbReference>
<dbReference type="InterPro" id="IPR042081">
    <property type="entry name" value="RNA_2'-PTrans_C"/>
</dbReference>
<reference evidence="9" key="1">
    <citation type="submission" date="2025-08" db="UniProtKB">
        <authorList>
            <consortium name="RefSeq"/>
        </authorList>
    </citation>
    <scope>IDENTIFICATION</scope>
</reference>
<dbReference type="GO" id="GO:0000215">
    <property type="term" value="F:tRNA 2'-phosphotransferase activity"/>
    <property type="evidence" value="ECO:0007669"/>
    <property type="project" value="UniProtKB-EC"/>
</dbReference>
<sequence>MESWRIIYTYSLKFFETNSISLIFIVSKYFAPLFPLTFLPLYNHLQMAPNKSKKGKARHQEMRKFTNQRISKDNYKSTKYEVKISKRLVSILRHNAKKMNIKMDPRGFVKVNDLLKRNEFRNLDHNAIKHIVETNDKQRLSLKHEGNELLIRANQGHSMHIENLALKPILKGDNFDNVIHGTYLKAWKSAIKKEGLSRMNRMHIHFAIGEPGERGVISGMRSSCQVMIYLNLDLALNDGLTFFLSENNVILTEGDKDGFVRPKYFQKVIDRKSRRCLLAQ</sequence>
<keyword evidence="7" id="KW-1133">Transmembrane helix</keyword>
<organism evidence="8 9">
    <name type="scientific">Octopus sinensis</name>
    <name type="common">East Asian common octopus</name>
    <dbReference type="NCBI Taxonomy" id="2607531"/>
    <lineage>
        <taxon>Eukaryota</taxon>
        <taxon>Metazoa</taxon>
        <taxon>Spiralia</taxon>
        <taxon>Lophotrochozoa</taxon>
        <taxon>Mollusca</taxon>
        <taxon>Cephalopoda</taxon>
        <taxon>Coleoidea</taxon>
        <taxon>Octopodiformes</taxon>
        <taxon>Octopoda</taxon>
        <taxon>Incirrata</taxon>
        <taxon>Octopodidae</taxon>
        <taxon>Octopus</taxon>
    </lineage>
</organism>
<evidence type="ECO:0000256" key="1">
    <source>
        <dbReference type="ARBA" id="ARBA00003343"/>
    </source>
</evidence>
<evidence type="ECO:0000313" key="8">
    <source>
        <dbReference type="Proteomes" id="UP000515154"/>
    </source>
</evidence>
<proteinExistence type="inferred from homology"/>
<dbReference type="PANTHER" id="PTHR12684:SF2">
    <property type="entry name" value="TRNA 2'-PHOSPHOTRANSFERASE 1"/>
    <property type="match status" value="1"/>
</dbReference>
<gene>
    <name evidence="9" type="primary">LOC115232388</name>
</gene>
<evidence type="ECO:0000256" key="7">
    <source>
        <dbReference type="SAM" id="Phobius"/>
    </source>
</evidence>
<name>A0A7E6EG99_9MOLL</name>
<accession>A0A7E6EG99</accession>
<dbReference type="GO" id="GO:0006388">
    <property type="term" value="P:tRNA splicing, via endonucleolytic cleavage and ligation"/>
    <property type="evidence" value="ECO:0007669"/>
    <property type="project" value="TreeGrafter"/>
</dbReference>
<dbReference type="InterPro" id="IPR002745">
    <property type="entry name" value="Ptrans_KptA/Tpt1"/>
</dbReference>
<dbReference type="SUPFAM" id="SSF56399">
    <property type="entry name" value="ADP-ribosylation"/>
    <property type="match status" value="1"/>
</dbReference>
<evidence type="ECO:0000256" key="6">
    <source>
        <dbReference type="ARBA" id="ARBA00047949"/>
    </source>
</evidence>
<dbReference type="EC" id="2.7.1.160" evidence="3"/>
<keyword evidence="7" id="KW-0812">Transmembrane</keyword>
<dbReference type="KEGG" id="osn:115232388"/>
<dbReference type="Gene3D" id="3.20.170.30">
    <property type="match status" value="1"/>
</dbReference>
<dbReference type="RefSeq" id="XP_036354581.1">
    <property type="nucleotide sequence ID" value="XM_036498688.1"/>
</dbReference>
<dbReference type="Pfam" id="PF01885">
    <property type="entry name" value="PTS_2-RNA"/>
    <property type="match status" value="1"/>
</dbReference>
<keyword evidence="8" id="KW-1185">Reference proteome</keyword>
<keyword evidence="4" id="KW-0808">Transferase</keyword>
<evidence type="ECO:0000256" key="3">
    <source>
        <dbReference type="ARBA" id="ARBA00012007"/>
    </source>
</evidence>
<evidence type="ECO:0000256" key="2">
    <source>
        <dbReference type="ARBA" id="ARBA00009836"/>
    </source>
</evidence>
<keyword evidence="7" id="KW-0472">Membrane</keyword>
<comment type="similarity">
    <text evidence="2">Belongs to the KptA/TPT1 family.</text>
</comment>